<accession>A0A4Z2HFW4</accession>
<dbReference type="AlphaFoldDB" id="A0A4Z2HFW4"/>
<evidence type="ECO:0000313" key="2">
    <source>
        <dbReference type="Proteomes" id="UP000314294"/>
    </source>
</evidence>
<keyword evidence="2" id="KW-1185">Reference proteome</keyword>
<name>A0A4Z2HFW4_9TELE</name>
<sequence>MIDTGRFWRSSHTLHDKVKGSVKTWKPVFDVVDPSGMDFPCQIKNTAEQVGPQRLQLLAEAQHAAEGLAVLVQTRVELLHVQQRLLVHELQELLGLFGHLGGNIGDIGASVRVAAPRPGDERGGARPAACPVRVIRMEDVQKASKITLRRPCWDEEAVVLVAALAVVPAAVGADLRLPSGEADRALTT</sequence>
<comment type="caution">
    <text evidence="1">The sequence shown here is derived from an EMBL/GenBank/DDBJ whole genome shotgun (WGS) entry which is preliminary data.</text>
</comment>
<dbReference type="EMBL" id="SRLO01000268">
    <property type="protein sequence ID" value="TNN63702.1"/>
    <property type="molecule type" value="Genomic_DNA"/>
</dbReference>
<proteinExistence type="predicted"/>
<evidence type="ECO:0000313" key="1">
    <source>
        <dbReference type="EMBL" id="TNN63702.1"/>
    </source>
</evidence>
<reference evidence="1 2" key="1">
    <citation type="submission" date="2019-03" db="EMBL/GenBank/DDBJ databases">
        <title>First draft genome of Liparis tanakae, snailfish: a comprehensive survey of snailfish specific genes.</title>
        <authorList>
            <person name="Kim W."/>
            <person name="Song I."/>
            <person name="Jeong J.-H."/>
            <person name="Kim D."/>
            <person name="Kim S."/>
            <person name="Ryu S."/>
            <person name="Song J.Y."/>
            <person name="Lee S.K."/>
        </authorList>
    </citation>
    <scope>NUCLEOTIDE SEQUENCE [LARGE SCALE GENOMIC DNA]</scope>
    <source>
        <tissue evidence="1">Muscle</tissue>
    </source>
</reference>
<dbReference type="Proteomes" id="UP000314294">
    <property type="component" value="Unassembled WGS sequence"/>
</dbReference>
<gene>
    <name evidence="1" type="ORF">EYF80_026120</name>
</gene>
<protein>
    <submittedName>
        <fullName evidence="1">Uncharacterized protein</fullName>
    </submittedName>
</protein>
<organism evidence="1 2">
    <name type="scientific">Liparis tanakae</name>
    <name type="common">Tanaka's snailfish</name>
    <dbReference type="NCBI Taxonomy" id="230148"/>
    <lineage>
        <taxon>Eukaryota</taxon>
        <taxon>Metazoa</taxon>
        <taxon>Chordata</taxon>
        <taxon>Craniata</taxon>
        <taxon>Vertebrata</taxon>
        <taxon>Euteleostomi</taxon>
        <taxon>Actinopterygii</taxon>
        <taxon>Neopterygii</taxon>
        <taxon>Teleostei</taxon>
        <taxon>Neoteleostei</taxon>
        <taxon>Acanthomorphata</taxon>
        <taxon>Eupercaria</taxon>
        <taxon>Perciformes</taxon>
        <taxon>Cottioidei</taxon>
        <taxon>Cottales</taxon>
        <taxon>Liparidae</taxon>
        <taxon>Liparis</taxon>
    </lineage>
</organism>